<proteinExistence type="inferred from homology"/>
<feature type="transmembrane region" description="Helical" evidence="7">
    <location>
        <begin position="65"/>
        <end position="85"/>
    </location>
</feature>
<keyword evidence="2 7" id="KW-0813">Transport</keyword>
<comment type="caution">
    <text evidence="9">The sequence shown here is derived from an EMBL/GenBank/DDBJ whole genome shotgun (WGS) entry which is preliminary data.</text>
</comment>
<name>A0A7W8QTK8_9ACTN</name>
<evidence type="ECO:0000256" key="3">
    <source>
        <dbReference type="ARBA" id="ARBA00022475"/>
    </source>
</evidence>
<evidence type="ECO:0000256" key="5">
    <source>
        <dbReference type="ARBA" id="ARBA00022989"/>
    </source>
</evidence>
<keyword evidence="6 7" id="KW-0472">Membrane</keyword>
<comment type="subcellular location">
    <subcellularLocation>
        <location evidence="1 7">Cell membrane</location>
        <topology evidence="1 7">Multi-pass membrane protein</topology>
    </subcellularLocation>
</comment>
<accession>A0A7W8QTK8</accession>
<evidence type="ECO:0000256" key="4">
    <source>
        <dbReference type="ARBA" id="ARBA00022692"/>
    </source>
</evidence>
<dbReference type="GO" id="GO:0005886">
    <property type="term" value="C:plasma membrane"/>
    <property type="evidence" value="ECO:0007669"/>
    <property type="project" value="UniProtKB-SubCell"/>
</dbReference>
<dbReference type="RefSeq" id="WP_184399544.1">
    <property type="nucleotide sequence ID" value="NZ_BAAAJD010000012.1"/>
</dbReference>
<dbReference type="PANTHER" id="PTHR43386">
    <property type="entry name" value="OLIGOPEPTIDE TRANSPORT SYSTEM PERMEASE PROTEIN APPC"/>
    <property type="match status" value="1"/>
</dbReference>
<keyword evidence="3" id="KW-1003">Cell membrane</keyword>
<dbReference type="AlphaFoldDB" id="A0A7W8QTK8"/>
<keyword evidence="4 7" id="KW-0812">Transmembrane</keyword>
<evidence type="ECO:0000313" key="9">
    <source>
        <dbReference type="EMBL" id="MBB5436201.1"/>
    </source>
</evidence>
<dbReference type="Gene3D" id="1.10.3720.10">
    <property type="entry name" value="MetI-like"/>
    <property type="match status" value="1"/>
</dbReference>
<keyword evidence="5 7" id="KW-1133">Transmembrane helix</keyword>
<dbReference type="SUPFAM" id="SSF161098">
    <property type="entry name" value="MetI-like"/>
    <property type="match status" value="1"/>
</dbReference>
<evidence type="ECO:0000256" key="6">
    <source>
        <dbReference type="ARBA" id="ARBA00023136"/>
    </source>
</evidence>
<dbReference type="InterPro" id="IPR035906">
    <property type="entry name" value="MetI-like_sf"/>
</dbReference>
<evidence type="ECO:0000313" key="10">
    <source>
        <dbReference type="Proteomes" id="UP000572635"/>
    </source>
</evidence>
<feature type="transmembrane region" description="Helical" evidence="7">
    <location>
        <begin position="227"/>
        <end position="253"/>
    </location>
</feature>
<feature type="transmembrane region" description="Helical" evidence="7">
    <location>
        <begin position="186"/>
        <end position="207"/>
    </location>
</feature>
<dbReference type="InterPro" id="IPR050366">
    <property type="entry name" value="BP-dependent_transpt_permease"/>
</dbReference>
<evidence type="ECO:0000259" key="8">
    <source>
        <dbReference type="PROSITE" id="PS50928"/>
    </source>
</evidence>
<dbReference type="Proteomes" id="UP000572635">
    <property type="component" value="Unassembled WGS sequence"/>
</dbReference>
<reference evidence="9 10" key="1">
    <citation type="submission" date="2020-08" db="EMBL/GenBank/DDBJ databases">
        <title>Sequencing the genomes of 1000 actinobacteria strains.</title>
        <authorList>
            <person name="Klenk H.-P."/>
        </authorList>
    </citation>
    <scope>NUCLEOTIDE SEQUENCE [LARGE SCALE GENOMIC DNA]</scope>
    <source>
        <strain evidence="9 10">DSM 44551</strain>
    </source>
</reference>
<dbReference type="PROSITE" id="PS50928">
    <property type="entry name" value="ABC_TM1"/>
    <property type="match status" value="1"/>
</dbReference>
<dbReference type="PANTHER" id="PTHR43386:SF25">
    <property type="entry name" value="PEPTIDE ABC TRANSPORTER PERMEASE PROTEIN"/>
    <property type="match status" value="1"/>
</dbReference>
<evidence type="ECO:0000256" key="1">
    <source>
        <dbReference type="ARBA" id="ARBA00004651"/>
    </source>
</evidence>
<keyword evidence="10" id="KW-1185">Reference proteome</keyword>
<feature type="transmembrane region" description="Helical" evidence="7">
    <location>
        <begin position="97"/>
        <end position="120"/>
    </location>
</feature>
<dbReference type="Pfam" id="PF00528">
    <property type="entry name" value="BPD_transp_1"/>
    <property type="match status" value="1"/>
</dbReference>
<feature type="domain" description="ABC transmembrane type-1" evidence="8">
    <location>
        <begin position="66"/>
        <end position="254"/>
    </location>
</feature>
<sequence>MTRAPLLAPIAALAAAVVLGPWWAPHDPSSVVAAPWQAPGPGHPLGADGLGRDVWSRVLAGGGRLLGTAAAAAVCASAAGVAAGLTAGWAPGPVDRALTAAADLLLAVPSLLLALVAAMALPAHTAVVAATVCGGAPLTLRVVRDATRSLRGAGHVEAALGRGEGPAAILAGEVLPAMKGLIAADFGLRVVVALQIASALGVLGFGAPPSVPDWALMLRENMTGAAINPWAVAAPAAALGTATVALALTAQLLRSGDRTRPRPRGARKEARDG</sequence>
<comment type="similarity">
    <text evidence="7">Belongs to the binding-protein-dependent transport system permease family.</text>
</comment>
<dbReference type="EMBL" id="JACHDB010000002">
    <property type="protein sequence ID" value="MBB5436201.1"/>
    <property type="molecule type" value="Genomic_DNA"/>
</dbReference>
<feature type="transmembrane region" description="Helical" evidence="7">
    <location>
        <begin position="126"/>
        <end position="143"/>
    </location>
</feature>
<gene>
    <name evidence="9" type="ORF">HDA36_006349</name>
</gene>
<protein>
    <submittedName>
        <fullName evidence="9">ABC-type dipeptide/oligopeptide/nickel transport system permease subunit</fullName>
    </submittedName>
</protein>
<dbReference type="GO" id="GO:0055085">
    <property type="term" value="P:transmembrane transport"/>
    <property type="evidence" value="ECO:0007669"/>
    <property type="project" value="InterPro"/>
</dbReference>
<evidence type="ECO:0000256" key="2">
    <source>
        <dbReference type="ARBA" id="ARBA00022448"/>
    </source>
</evidence>
<organism evidence="9 10">
    <name type="scientific">Nocardiopsis composta</name>
    <dbReference type="NCBI Taxonomy" id="157465"/>
    <lineage>
        <taxon>Bacteria</taxon>
        <taxon>Bacillati</taxon>
        <taxon>Actinomycetota</taxon>
        <taxon>Actinomycetes</taxon>
        <taxon>Streptosporangiales</taxon>
        <taxon>Nocardiopsidaceae</taxon>
        <taxon>Nocardiopsis</taxon>
    </lineage>
</organism>
<dbReference type="InterPro" id="IPR000515">
    <property type="entry name" value="MetI-like"/>
</dbReference>
<evidence type="ECO:0000256" key="7">
    <source>
        <dbReference type="RuleBase" id="RU363032"/>
    </source>
</evidence>